<feature type="region of interest" description="Disordered" evidence="1">
    <location>
        <begin position="136"/>
        <end position="164"/>
    </location>
</feature>
<evidence type="ECO:0000313" key="4">
    <source>
        <dbReference type="Proteomes" id="UP000724874"/>
    </source>
</evidence>
<dbReference type="SUPFAM" id="SSF47769">
    <property type="entry name" value="SAM/Pointed domain"/>
    <property type="match status" value="1"/>
</dbReference>
<dbReference type="Proteomes" id="UP000724874">
    <property type="component" value="Unassembled WGS sequence"/>
</dbReference>
<dbReference type="Gene3D" id="1.10.150.50">
    <property type="entry name" value="Transcription Factor, Ets-1"/>
    <property type="match status" value="1"/>
</dbReference>
<evidence type="ECO:0000256" key="1">
    <source>
        <dbReference type="SAM" id="MobiDB-lite"/>
    </source>
</evidence>
<dbReference type="InterPro" id="IPR013761">
    <property type="entry name" value="SAM/pointed_sf"/>
</dbReference>
<protein>
    <recommendedName>
        <fullName evidence="2">SAM domain-containing protein</fullName>
    </recommendedName>
</protein>
<dbReference type="EMBL" id="JADNYJ010000009">
    <property type="protein sequence ID" value="KAF8909335.1"/>
    <property type="molecule type" value="Genomic_DNA"/>
</dbReference>
<dbReference type="PROSITE" id="PS50105">
    <property type="entry name" value="SAM_DOMAIN"/>
    <property type="match status" value="1"/>
</dbReference>
<sequence>MGSRGLEDKHVLDWDEDDVHHWFSELGYSQYGREIKVHNIQGDTLCMLDTDALVSLGVKTVGQRLSILKSIYHLKVAHAIPLNRDDYIPPSLASDEQVSIEDIHRNSCSDEITKLRSAIGLSGETLKATQKRIPFLQNESHPVERSTRSTEEDELTGDNQTSSEHAATLQMLPMPFTVDGITYPKLSLDDPTWKVLPAALRKHSVPRGLWQNYAMFISYGPPSELTVL</sequence>
<feature type="compositionally biased region" description="Basic and acidic residues" evidence="1">
    <location>
        <begin position="141"/>
        <end position="150"/>
    </location>
</feature>
<comment type="caution">
    <text evidence="3">The sequence shown here is derived from an EMBL/GenBank/DDBJ whole genome shotgun (WGS) entry which is preliminary data.</text>
</comment>
<dbReference type="AlphaFoldDB" id="A0A9P5NYR1"/>
<evidence type="ECO:0000313" key="3">
    <source>
        <dbReference type="EMBL" id="KAF8909335.1"/>
    </source>
</evidence>
<reference evidence="3" key="1">
    <citation type="submission" date="2020-11" db="EMBL/GenBank/DDBJ databases">
        <authorList>
            <consortium name="DOE Joint Genome Institute"/>
            <person name="Ahrendt S."/>
            <person name="Riley R."/>
            <person name="Andreopoulos W."/>
            <person name="LaButti K."/>
            <person name="Pangilinan J."/>
            <person name="Ruiz-duenas F.J."/>
            <person name="Barrasa J.M."/>
            <person name="Sanchez-Garcia M."/>
            <person name="Camarero S."/>
            <person name="Miyauchi S."/>
            <person name="Serrano A."/>
            <person name="Linde D."/>
            <person name="Babiker R."/>
            <person name="Drula E."/>
            <person name="Ayuso-Fernandez I."/>
            <person name="Pacheco R."/>
            <person name="Padilla G."/>
            <person name="Ferreira P."/>
            <person name="Barriuso J."/>
            <person name="Kellner H."/>
            <person name="Castanera R."/>
            <person name="Alfaro M."/>
            <person name="Ramirez L."/>
            <person name="Pisabarro A.G."/>
            <person name="Kuo A."/>
            <person name="Tritt A."/>
            <person name="Lipzen A."/>
            <person name="He G."/>
            <person name="Yan M."/>
            <person name="Ng V."/>
            <person name="Cullen D."/>
            <person name="Martin F."/>
            <person name="Rosso M.-N."/>
            <person name="Henrissat B."/>
            <person name="Hibbett D."/>
            <person name="Martinez A.T."/>
            <person name="Grigoriev I.V."/>
        </authorList>
    </citation>
    <scope>NUCLEOTIDE SEQUENCE</scope>
    <source>
        <strain evidence="3">AH 44721</strain>
    </source>
</reference>
<name>A0A9P5NYR1_GYMJU</name>
<organism evidence="3 4">
    <name type="scientific">Gymnopilus junonius</name>
    <name type="common">Spectacular rustgill mushroom</name>
    <name type="synonym">Gymnopilus spectabilis subsp. junonius</name>
    <dbReference type="NCBI Taxonomy" id="109634"/>
    <lineage>
        <taxon>Eukaryota</taxon>
        <taxon>Fungi</taxon>
        <taxon>Dikarya</taxon>
        <taxon>Basidiomycota</taxon>
        <taxon>Agaricomycotina</taxon>
        <taxon>Agaricomycetes</taxon>
        <taxon>Agaricomycetidae</taxon>
        <taxon>Agaricales</taxon>
        <taxon>Agaricineae</taxon>
        <taxon>Hymenogastraceae</taxon>
        <taxon>Gymnopilus</taxon>
    </lineage>
</organism>
<dbReference type="SMART" id="SM00454">
    <property type="entry name" value="SAM"/>
    <property type="match status" value="1"/>
</dbReference>
<dbReference type="InterPro" id="IPR001660">
    <property type="entry name" value="SAM"/>
</dbReference>
<gene>
    <name evidence="3" type="ORF">CPB84DRAFT_1507947</name>
</gene>
<evidence type="ECO:0000259" key="2">
    <source>
        <dbReference type="PROSITE" id="PS50105"/>
    </source>
</evidence>
<keyword evidence="4" id="KW-1185">Reference proteome</keyword>
<proteinExistence type="predicted"/>
<dbReference type="Pfam" id="PF00536">
    <property type="entry name" value="SAM_1"/>
    <property type="match status" value="1"/>
</dbReference>
<feature type="domain" description="SAM" evidence="2">
    <location>
        <begin position="14"/>
        <end position="77"/>
    </location>
</feature>
<accession>A0A9P5NYR1</accession>
<dbReference type="OrthoDB" id="8883818at2759"/>